<proteinExistence type="predicted"/>
<accession>A0ABW5PZC7</accession>
<organism evidence="2 3">
    <name type="scientific">Oceanobacillus kapialis</name>
    <dbReference type="NCBI Taxonomy" id="481353"/>
    <lineage>
        <taxon>Bacteria</taxon>
        <taxon>Bacillati</taxon>
        <taxon>Bacillota</taxon>
        <taxon>Bacilli</taxon>
        <taxon>Bacillales</taxon>
        <taxon>Bacillaceae</taxon>
        <taxon>Oceanobacillus</taxon>
    </lineage>
</organism>
<comment type="caution">
    <text evidence="2">The sequence shown here is derived from an EMBL/GenBank/DDBJ whole genome shotgun (WGS) entry which is preliminary data.</text>
</comment>
<dbReference type="Gene3D" id="1.20.140.160">
    <property type="match status" value="1"/>
</dbReference>
<feature type="domain" description="RNA polymerase sigma-70 region 4" evidence="1">
    <location>
        <begin position="84"/>
        <end position="117"/>
    </location>
</feature>
<dbReference type="RefSeq" id="WP_379561479.1">
    <property type="nucleotide sequence ID" value="NZ_JBHUMX010000019.1"/>
</dbReference>
<reference evidence="3" key="1">
    <citation type="journal article" date="2019" name="Int. J. Syst. Evol. Microbiol.">
        <title>The Global Catalogue of Microorganisms (GCM) 10K type strain sequencing project: providing services to taxonomists for standard genome sequencing and annotation.</title>
        <authorList>
            <consortium name="The Broad Institute Genomics Platform"/>
            <consortium name="The Broad Institute Genome Sequencing Center for Infectious Disease"/>
            <person name="Wu L."/>
            <person name="Ma J."/>
        </authorList>
    </citation>
    <scope>NUCLEOTIDE SEQUENCE [LARGE SCALE GENOMIC DNA]</scope>
    <source>
        <strain evidence="3">TISTR 1858</strain>
    </source>
</reference>
<dbReference type="Proteomes" id="UP001597451">
    <property type="component" value="Unassembled WGS sequence"/>
</dbReference>
<evidence type="ECO:0000259" key="1">
    <source>
        <dbReference type="Pfam" id="PF04545"/>
    </source>
</evidence>
<gene>
    <name evidence="2" type="ORF">ACFSUN_08050</name>
</gene>
<evidence type="ECO:0000313" key="3">
    <source>
        <dbReference type="Proteomes" id="UP001597451"/>
    </source>
</evidence>
<protein>
    <submittedName>
        <fullName evidence="2">Sigma factor-like helix-turn-helix DNA-binding protein</fullName>
    </submittedName>
</protein>
<dbReference type="Pfam" id="PF04545">
    <property type="entry name" value="Sigma70_r4"/>
    <property type="match status" value="1"/>
</dbReference>
<dbReference type="InterPro" id="IPR007630">
    <property type="entry name" value="RNA_pol_sigma70_r4"/>
</dbReference>
<dbReference type="SUPFAM" id="SSF88659">
    <property type="entry name" value="Sigma3 and sigma4 domains of RNA polymerase sigma factors"/>
    <property type="match status" value="1"/>
</dbReference>
<dbReference type="EMBL" id="JBHUMX010000019">
    <property type="protein sequence ID" value="MFD2628739.1"/>
    <property type="molecule type" value="Genomic_DNA"/>
</dbReference>
<keyword evidence="3" id="KW-1185">Reference proteome</keyword>
<name>A0ABW5PZC7_9BACI</name>
<sequence length="134" mass="16061">MYEWLREYQKLIEEIDYLSFRLDQSEAELKRWVEGDLQNVPLQRESIAANLEESIQAIMKEIKFKVEQRDKLLQLVDTFKGLDHRILKMKYVDGLTLEIIAEELNYSTSHIRKRHAELIRTIKFVEMYHSSSLT</sequence>
<evidence type="ECO:0000313" key="2">
    <source>
        <dbReference type="EMBL" id="MFD2628739.1"/>
    </source>
</evidence>
<dbReference type="InterPro" id="IPR013324">
    <property type="entry name" value="RNA_pol_sigma_r3/r4-like"/>
</dbReference>